<accession>A0A1N6REX3</accession>
<evidence type="ECO:0000256" key="6">
    <source>
        <dbReference type="HAMAP-Rule" id="MF_00922"/>
    </source>
</evidence>
<evidence type="ECO:0000256" key="4">
    <source>
        <dbReference type="ARBA" id="ARBA00023237"/>
    </source>
</evidence>
<sequence length="265" mass="29967">MARFTLGSLAVIGALLLGGCGLLPEQIDETAGWNAQKLYSEAKNYMADGSYEQAIKLFEKLEARFPYGRYAQQAQIEVAYAHYKSYEPALAIAAADRFIKLHPNHPNADYMYYLKGLATFNEDLGLLAGLSNQDLSERDPKAAQESFDTFGQLVNRFPNSRYAEDARQRMQYLVNSLAQHEVHVARYYYKRGAYVAAINRAQATIKTYPNAPATEEALFVLVKSYDALGMGDLRDDAERVMRKNFPNSVYYAGGPKDGRPWWQLW</sequence>
<dbReference type="HAMAP" id="MF_00922">
    <property type="entry name" value="OM_assembly_BamD"/>
    <property type="match status" value="1"/>
</dbReference>
<evidence type="ECO:0000256" key="2">
    <source>
        <dbReference type="ARBA" id="ARBA00023136"/>
    </source>
</evidence>
<dbReference type="InterPro" id="IPR011990">
    <property type="entry name" value="TPR-like_helical_dom_sf"/>
</dbReference>
<dbReference type="OrthoDB" id="9779191at2"/>
<dbReference type="PROSITE" id="PS51257">
    <property type="entry name" value="PROKAR_LIPOPROTEIN"/>
    <property type="match status" value="1"/>
</dbReference>
<evidence type="ECO:0000256" key="5">
    <source>
        <dbReference type="ARBA" id="ARBA00023288"/>
    </source>
</evidence>
<dbReference type="GO" id="GO:0051205">
    <property type="term" value="P:protein insertion into membrane"/>
    <property type="evidence" value="ECO:0007669"/>
    <property type="project" value="UniProtKB-UniRule"/>
</dbReference>
<dbReference type="PANTHER" id="PTHR37423:SF1">
    <property type="entry name" value="OUTER MEMBRANE PROTEIN ASSEMBLY FACTOR BAMD"/>
    <property type="match status" value="1"/>
</dbReference>
<keyword evidence="2 6" id="KW-0472">Membrane</keyword>
<dbReference type="AlphaFoldDB" id="A0A1N6REX3"/>
<keyword evidence="1 6" id="KW-0732">Signal</keyword>
<dbReference type="GO" id="GO:1990063">
    <property type="term" value="C:Bam protein complex"/>
    <property type="evidence" value="ECO:0007669"/>
    <property type="project" value="TreeGrafter"/>
</dbReference>
<dbReference type="SUPFAM" id="SSF48452">
    <property type="entry name" value="TPR-like"/>
    <property type="match status" value="1"/>
</dbReference>
<keyword evidence="5 6" id="KW-0449">Lipoprotein</keyword>
<dbReference type="InterPro" id="IPR039565">
    <property type="entry name" value="BamD-like"/>
</dbReference>
<comment type="subcellular location">
    <subcellularLocation>
        <location evidence="6">Cell outer membrane</location>
        <topology evidence="6">Lipid-anchor</topology>
    </subcellularLocation>
</comment>
<keyword evidence="9" id="KW-1185">Reference proteome</keyword>
<dbReference type="GO" id="GO:0043165">
    <property type="term" value="P:Gram-negative-bacterium-type cell outer membrane assembly"/>
    <property type="evidence" value="ECO:0007669"/>
    <property type="project" value="UniProtKB-UniRule"/>
</dbReference>
<evidence type="ECO:0000256" key="1">
    <source>
        <dbReference type="ARBA" id="ARBA00022729"/>
    </source>
</evidence>
<evidence type="ECO:0000313" key="9">
    <source>
        <dbReference type="Proteomes" id="UP000186819"/>
    </source>
</evidence>
<proteinExistence type="inferred from homology"/>
<reference evidence="9" key="1">
    <citation type="submission" date="2017-01" db="EMBL/GenBank/DDBJ databases">
        <authorList>
            <person name="Varghese N."/>
            <person name="Submissions S."/>
        </authorList>
    </citation>
    <scope>NUCLEOTIDE SEQUENCE [LARGE SCALE GENOMIC DNA]</scope>
    <source>
        <strain evidence="9">ATCC 51758</strain>
    </source>
</reference>
<dbReference type="RefSeq" id="WP_076601205.1">
    <property type="nucleotide sequence ID" value="NZ_FTMD01000003.1"/>
</dbReference>
<evidence type="ECO:0000259" key="7">
    <source>
        <dbReference type="Pfam" id="PF13525"/>
    </source>
</evidence>
<protein>
    <recommendedName>
        <fullName evidence="6">Outer membrane protein assembly factor BamD</fullName>
    </recommendedName>
</protein>
<name>A0A1N6REX3_9RHOO</name>
<organism evidence="8 9">
    <name type="scientific">Aromatoleum tolulyticum</name>
    <dbReference type="NCBI Taxonomy" id="34027"/>
    <lineage>
        <taxon>Bacteria</taxon>
        <taxon>Pseudomonadati</taxon>
        <taxon>Pseudomonadota</taxon>
        <taxon>Betaproteobacteria</taxon>
        <taxon>Rhodocyclales</taxon>
        <taxon>Rhodocyclaceae</taxon>
        <taxon>Aromatoleum</taxon>
    </lineage>
</organism>
<dbReference type="CDD" id="cd15830">
    <property type="entry name" value="BamD"/>
    <property type="match status" value="1"/>
</dbReference>
<evidence type="ECO:0000256" key="3">
    <source>
        <dbReference type="ARBA" id="ARBA00023139"/>
    </source>
</evidence>
<dbReference type="Proteomes" id="UP000186819">
    <property type="component" value="Unassembled WGS sequence"/>
</dbReference>
<keyword evidence="4 6" id="KW-0998">Cell outer membrane</keyword>
<comment type="function">
    <text evidence="6">Part of the outer membrane protein assembly complex, which is involved in assembly and insertion of beta-barrel proteins into the outer membrane.</text>
</comment>
<dbReference type="Pfam" id="PF13525">
    <property type="entry name" value="YfiO"/>
    <property type="match status" value="1"/>
</dbReference>
<keyword evidence="3 6" id="KW-0564">Palmitate</keyword>
<evidence type="ECO:0000313" key="8">
    <source>
        <dbReference type="EMBL" id="SIQ27236.1"/>
    </source>
</evidence>
<gene>
    <name evidence="6" type="primary">bamD</name>
    <name evidence="8" type="ORF">SAMN05421829_103211</name>
</gene>
<dbReference type="STRING" id="34027.SAMN05421829_103211"/>
<comment type="similarity">
    <text evidence="6">Belongs to the BamD family.</text>
</comment>
<feature type="domain" description="Outer membrane lipoprotein BamD-like" evidence="7">
    <location>
        <begin position="35"/>
        <end position="238"/>
    </location>
</feature>
<dbReference type="InterPro" id="IPR017689">
    <property type="entry name" value="BamD"/>
</dbReference>
<dbReference type="EMBL" id="FTMD01000003">
    <property type="protein sequence ID" value="SIQ27236.1"/>
    <property type="molecule type" value="Genomic_DNA"/>
</dbReference>
<dbReference type="NCBIfam" id="TIGR03302">
    <property type="entry name" value="OM_YfiO"/>
    <property type="match status" value="1"/>
</dbReference>
<comment type="subunit">
    <text evidence="6">Part of the Bam complex.</text>
</comment>
<dbReference type="PANTHER" id="PTHR37423">
    <property type="entry name" value="SOLUBLE LYTIC MUREIN TRANSGLYCOSYLASE-RELATED"/>
    <property type="match status" value="1"/>
</dbReference>
<dbReference type="Gene3D" id="1.25.40.10">
    <property type="entry name" value="Tetratricopeptide repeat domain"/>
    <property type="match status" value="1"/>
</dbReference>